<dbReference type="Gene3D" id="2.30.30.190">
    <property type="entry name" value="CAP Gly-rich-like domain"/>
    <property type="match status" value="1"/>
</dbReference>
<protein>
    <recommendedName>
        <fullName evidence="6">BTB domain-containing protein</fullName>
    </recommendedName>
</protein>
<dbReference type="InterPro" id="IPR036859">
    <property type="entry name" value="CAP-Gly_dom_sf"/>
</dbReference>
<feature type="compositionally biased region" description="Basic and acidic residues" evidence="1">
    <location>
        <begin position="746"/>
        <end position="759"/>
    </location>
</feature>
<organism evidence="4 5">
    <name type="scientific">Laccaria amethystina LaAM-08-1</name>
    <dbReference type="NCBI Taxonomy" id="1095629"/>
    <lineage>
        <taxon>Eukaryota</taxon>
        <taxon>Fungi</taxon>
        <taxon>Dikarya</taxon>
        <taxon>Basidiomycota</taxon>
        <taxon>Agaricomycotina</taxon>
        <taxon>Agaricomycetes</taxon>
        <taxon>Agaricomycetidae</taxon>
        <taxon>Agaricales</taxon>
        <taxon>Agaricineae</taxon>
        <taxon>Hydnangiaceae</taxon>
        <taxon>Laccaria</taxon>
    </lineage>
</organism>
<dbReference type="InterPro" id="IPR000210">
    <property type="entry name" value="BTB/POZ_dom"/>
</dbReference>
<feature type="region of interest" description="Disordered" evidence="1">
    <location>
        <begin position="1358"/>
        <end position="1381"/>
    </location>
</feature>
<dbReference type="SUPFAM" id="SSF54695">
    <property type="entry name" value="POZ domain"/>
    <property type="match status" value="1"/>
</dbReference>
<feature type="compositionally biased region" description="Low complexity" evidence="1">
    <location>
        <begin position="1164"/>
        <end position="1173"/>
    </location>
</feature>
<sequence length="1408" mass="151790">MAPTAVVLASPPPPGLQEATKSSTSQWQNHLEELFRRAKDRFPDVVWELTGEGGVEEVWGHKAIVYARAPPSFQNRYFSFRPSTPPVDTTSALSLDVPPSIISRTPSPVQCQVPLRLTTSINPTLFSNELEYLYTSQGFGEAFEFLFDSSDGEEHDDPESMRIDKLRKDLVFMWRSRLYSDVRIALTGNFSSSHENTTAIFSSHRFILVSRSPYFRNALLDWPSNPSTTLNLPSPPFTPASLHFTLGFIYTGTLIFSHRSYDLSTAFAILRSALYLAMPSLQDEIQARIAQEMLHGLFHAFLPFSEYERITGGKWGTGGCRCRQCARRAPRVLEFALSEDVKNAHLERGARRALVGLFGEGWCTSEFASLAPKLRESLLKGLGKRTTPLNVFPLLFAAEHALVKIGAVIEPWGDTVRDMLVAARKAIDETICKESEASFESAEWMEVMEGDGVRFEDGERVEWVMKSVMRGVKEVWAAPLYQTLVSSILLRPHPTEANAPLLSATSHIRVQVEQTRLELLKWIGKRWIAIRQERGFDPLDGWALKEISDHIEVPIDDLLNPAPPPSYSSNTPSPRNTPNFRAKQHLLRPISTHPHTSRVDAESDAASSMRDAGSSVRDIANSTRASVLAKNLPSKHGSSASSVRSVSTVGGGARRVTNSTSSDVVTPARRVMLDATRGVDPKDGDRPDSKLTPRSPSMISPLPDSRTPSPTPPSIVEPENNFYEEDEENHGDDYDDDEQEGSVLDPEDRHVDGDGEEKSVMSTALTSPVTPLTTPLKKTLITRASLASSRTGSRPKSPASSVRSHASTIRRSGVSGVVTSRTGGLQAAVPRPNSRGSTRTTATMNSRISTNSRPTTSGAAVSAARTRLAANTKANTRSTSTISTTSTRPMSSLSTASTHSRRSPTSSQSISRPETTYSNANSRPTSSISNTNTATNESFRTASSGSIAGLSTPVARSRKISASSTRTSSTSTMASVKTAGTSPRPKSTVSVAAAPRVRRVSGSSITSVAGAKGSATKRPPVPVTSPTKSLPVGKVVKRTTVIVGGKSGAATIARQGKPIPEAVEKAPAPISKAVSGHSVNAAEGQNTMQEEDLVKNVEVEAPMNLDSDEKMLEDSPMDTDSHVLPPSPSISTSTIAKAPIKKPALNSLPNAMADISNEHHKKSGSSASSASVATLKRKGSSDTITAKVRASGSSIGSGASIKPAAAATSTQETRHSGSKQPTLSDGHNEPVPRGATLEIGIPCIISSKRKRFKAYARYIGEVEGETGPWVGVEVPMPVGESWGGDYNHRINGDRSEDRQWNDGTWGGIRYFEIGGVGGSEWDYSGEDRAARRRRIDAGSVGGAVWGREVSRGVLKRDGDQMSVGGERKTKRMRSVSPAVSDTSGVESRGLFVRPQQVLYVVDAVGSDL</sequence>
<evidence type="ECO:0000256" key="1">
    <source>
        <dbReference type="SAM" id="MobiDB-lite"/>
    </source>
</evidence>
<feature type="compositionally biased region" description="Low complexity" evidence="1">
    <location>
        <begin position="637"/>
        <end position="648"/>
    </location>
</feature>
<proteinExistence type="predicted"/>
<feature type="region of interest" description="Disordered" evidence="1">
    <location>
        <begin position="1109"/>
        <end position="1138"/>
    </location>
</feature>
<dbReference type="OrthoDB" id="2130750at2759"/>
<dbReference type="Gene3D" id="3.30.710.10">
    <property type="entry name" value="Potassium Channel Kv1.1, Chain A"/>
    <property type="match status" value="1"/>
</dbReference>
<feature type="compositionally biased region" description="Polar residues" evidence="1">
    <location>
        <begin position="913"/>
        <end position="924"/>
    </location>
</feature>
<accession>A0A0C9XMJ1</accession>
<feature type="compositionally biased region" description="Acidic residues" evidence="1">
    <location>
        <begin position="722"/>
        <end position="740"/>
    </location>
</feature>
<feature type="domain" description="BTB" evidence="2">
    <location>
        <begin position="180"/>
        <end position="258"/>
    </location>
</feature>
<feature type="compositionally biased region" description="Low complexity" evidence="1">
    <location>
        <begin position="763"/>
        <end position="782"/>
    </location>
</feature>
<feature type="region of interest" description="Disordered" evidence="1">
    <location>
        <begin position="631"/>
        <end position="991"/>
    </location>
</feature>
<dbReference type="Pfam" id="PF00651">
    <property type="entry name" value="BTB"/>
    <property type="match status" value="1"/>
</dbReference>
<feature type="compositionally biased region" description="Low complexity" evidence="1">
    <location>
        <begin position="567"/>
        <end position="579"/>
    </location>
</feature>
<feature type="compositionally biased region" description="Low complexity" evidence="1">
    <location>
        <begin position="859"/>
        <end position="912"/>
    </location>
</feature>
<dbReference type="EMBL" id="KN838553">
    <property type="protein sequence ID" value="KIK06321.1"/>
    <property type="molecule type" value="Genomic_DNA"/>
</dbReference>
<evidence type="ECO:0000313" key="5">
    <source>
        <dbReference type="Proteomes" id="UP000054477"/>
    </source>
</evidence>
<feature type="region of interest" description="Disordered" evidence="1">
    <location>
        <begin position="1"/>
        <end position="24"/>
    </location>
</feature>
<evidence type="ECO:0000313" key="4">
    <source>
        <dbReference type="EMBL" id="KIK06321.1"/>
    </source>
</evidence>
<feature type="domain" description="CAP-Gly" evidence="3">
    <location>
        <begin position="1260"/>
        <end position="1325"/>
    </location>
</feature>
<feature type="compositionally biased region" description="Low complexity" evidence="1">
    <location>
        <begin position="1190"/>
        <end position="1210"/>
    </location>
</feature>
<dbReference type="PANTHER" id="PTHR22427">
    <property type="entry name" value="GH15728P"/>
    <property type="match status" value="1"/>
</dbReference>
<dbReference type="HOGENOM" id="CLU_002951_2_0_1"/>
<keyword evidence="5" id="KW-1185">Reference proteome</keyword>
<feature type="region of interest" description="Disordered" evidence="1">
    <location>
        <begin position="1158"/>
        <end position="1234"/>
    </location>
</feature>
<feature type="compositionally biased region" description="Low complexity" evidence="1">
    <location>
        <begin position="960"/>
        <end position="975"/>
    </location>
</feature>
<dbReference type="PANTHER" id="PTHR22427:SF7">
    <property type="entry name" value="GH15728P"/>
    <property type="match status" value="1"/>
</dbReference>
<feature type="region of interest" description="Disordered" evidence="1">
    <location>
        <begin position="558"/>
        <end position="618"/>
    </location>
</feature>
<feature type="compositionally biased region" description="Low complexity" evidence="1">
    <location>
        <begin position="810"/>
        <end position="824"/>
    </location>
</feature>
<feature type="compositionally biased region" description="Polar residues" evidence="1">
    <location>
        <begin position="834"/>
        <end position="858"/>
    </location>
</feature>
<gene>
    <name evidence="4" type="ORF">K443DRAFT_129908</name>
</gene>
<dbReference type="STRING" id="1095629.A0A0C9XMJ1"/>
<dbReference type="PROSITE" id="PS50245">
    <property type="entry name" value="CAP_GLY_2"/>
    <property type="match status" value="1"/>
</dbReference>
<dbReference type="SUPFAM" id="SSF74924">
    <property type="entry name" value="Cap-Gly domain"/>
    <property type="match status" value="1"/>
</dbReference>
<dbReference type="CDD" id="cd18186">
    <property type="entry name" value="BTB_POZ_ZBTB_KLHL-like"/>
    <property type="match status" value="1"/>
</dbReference>
<evidence type="ECO:0008006" key="6">
    <source>
        <dbReference type="Google" id="ProtNLM"/>
    </source>
</evidence>
<dbReference type="Proteomes" id="UP000054477">
    <property type="component" value="Unassembled WGS sequence"/>
</dbReference>
<feature type="compositionally biased region" description="Low complexity" evidence="1">
    <location>
        <begin position="925"/>
        <end position="938"/>
    </location>
</feature>
<dbReference type="PROSITE" id="PS50097">
    <property type="entry name" value="BTB"/>
    <property type="match status" value="1"/>
</dbReference>
<evidence type="ECO:0000259" key="2">
    <source>
        <dbReference type="PROSITE" id="PS50097"/>
    </source>
</evidence>
<feature type="compositionally biased region" description="Polar residues" evidence="1">
    <location>
        <begin position="785"/>
        <end position="809"/>
    </location>
</feature>
<reference evidence="5" key="2">
    <citation type="submission" date="2015-01" db="EMBL/GenBank/DDBJ databases">
        <title>Evolutionary Origins and Diversification of the Mycorrhizal Mutualists.</title>
        <authorList>
            <consortium name="DOE Joint Genome Institute"/>
            <consortium name="Mycorrhizal Genomics Consortium"/>
            <person name="Kohler A."/>
            <person name="Kuo A."/>
            <person name="Nagy L.G."/>
            <person name="Floudas D."/>
            <person name="Copeland A."/>
            <person name="Barry K.W."/>
            <person name="Cichocki N."/>
            <person name="Veneault-Fourrey C."/>
            <person name="LaButti K."/>
            <person name="Lindquist E.A."/>
            <person name="Lipzen A."/>
            <person name="Lundell T."/>
            <person name="Morin E."/>
            <person name="Murat C."/>
            <person name="Riley R."/>
            <person name="Ohm R."/>
            <person name="Sun H."/>
            <person name="Tunlid A."/>
            <person name="Henrissat B."/>
            <person name="Grigoriev I.V."/>
            <person name="Hibbett D.S."/>
            <person name="Martin F."/>
        </authorList>
    </citation>
    <scope>NUCLEOTIDE SEQUENCE [LARGE SCALE GENOMIC DNA]</scope>
    <source>
        <strain evidence="5">LaAM-08-1</strain>
    </source>
</reference>
<dbReference type="InterPro" id="IPR000938">
    <property type="entry name" value="CAP-Gly_domain"/>
</dbReference>
<reference evidence="4 5" key="1">
    <citation type="submission" date="2014-04" db="EMBL/GenBank/DDBJ databases">
        <authorList>
            <consortium name="DOE Joint Genome Institute"/>
            <person name="Kuo A."/>
            <person name="Kohler A."/>
            <person name="Nagy L.G."/>
            <person name="Floudas D."/>
            <person name="Copeland A."/>
            <person name="Barry K.W."/>
            <person name="Cichocki N."/>
            <person name="Veneault-Fourrey C."/>
            <person name="LaButti K."/>
            <person name="Lindquist E.A."/>
            <person name="Lipzen A."/>
            <person name="Lundell T."/>
            <person name="Morin E."/>
            <person name="Murat C."/>
            <person name="Sun H."/>
            <person name="Tunlid A."/>
            <person name="Henrissat B."/>
            <person name="Grigoriev I.V."/>
            <person name="Hibbett D.S."/>
            <person name="Martin F."/>
            <person name="Nordberg H.P."/>
            <person name="Cantor M.N."/>
            <person name="Hua S.X."/>
        </authorList>
    </citation>
    <scope>NUCLEOTIDE SEQUENCE [LARGE SCALE GENOMIC DNA]</scope>
    <source>
        <strain evidence="4 5">LaAM-08-1</strain>
    </source>
</reference>
<name>A0A0C9XMJ1_9AGAR</name>
<dbReference type="SMART" id="SM00225">
    <property type="entry name" value="BTB"/>
    <property type="match status" value="1"/>
</dbReference>
<dbReference type="InterPro" id="IPR011333">
    <property type="entry name" value="SKP1/BTB/POZ_sf"/>
</dbReference>
<feature type="region of interest" description="Disordered" evidence="1">
    <location>
        <begin position="1003"/>
        <end position="1029"/>
    </location>
</feature>
<feature type="compositionally biased region" description="Basic and acidic residues" evidence="1">
    <location>
        <begin position="677"/>
        <end position="691"/>
    </location>
</feature>
<feature type="compositionally biased region" description="Polar residues" evidence="1">
    <location>
        <begin position="978"/>
        <end position="988"/>
    </location>
</feature>
<evidence type="ECO:0000259" key="3">
    <source>
        <dbReference type="PROSITE" id="PS50245"/>
    </source>
</evidence>